<organism evidence="3 4">
    <name type="scientific">Strigamia maritima</name>
    <name type="common">European centipede</name>
    <name type="synonym">Geophilus maritimus</name>
    <dbReference type="NCBI Taxonomy" id="126957"/>
    <lineage>
        <taxon>Eukaryota</taxon>
        <taxon>Metazoa</taxon>
        <taxon>Ecdysozoa</taxon>
        <taxon>Arthropoda</taxon>
        <taxon>Myriapoda</taxon>
        <taxon>Chilopoda</taxon>
        <taxon>Pleurostigmophora</taxon>
        <taxon>Geophilomorpha</taxon>
        <taxon>Linotaeniidae</taxon>
        <taxon>Strigamia</taxon>
    </lineage>
</organism>
<reference evidence="4" key="1">
    <citation type="submission" date="2011-05" db="EMBL/GenBank/DDBJ databases">
        <authorList>
            <person name="Richards S.R."/>
            <person name="Qu J."/>
            <person name="Jiang H."/>
            <person name="Jhangiani S.N."/>
            <person name="Agravi P."/>
            <person name="Goodspeed R."/>
            <person name="Gross S."/>
            <person name="Mandapat C."/>
            <person name="Jackson L."/>
            <person name="Mathew T."/>
            <person name="Pu L."/>
            <person name="Thornton R."/>
            <person name="Saada N."/>
            <person name="Wilczek-Boney K.B."/>
            <person name="Lee S."/>
            <person name="Kovar C."/>
            <person name="Wu Y."/>
            <person name="Scherer S.E."/>
            <person name="Worley K.C."/>
            <person name="Muzny D.M."/>
            <person name="Gibbs R."/>
        </authorList>
    </citation>
    <scope>NUCLEOTIDE SEQUENCE</scope>
    <source>
        <strain evidence="4">Brora</strain>
    </source>
</reference>
<evidence type="ECO:0000256" key="2">
    <source>
        <dbReference type="SAM" id="SignalP"/>
    </source>
</evidence>
<keyword evidence="4" id="KW-1185">Reference proteome</keyword>
<dbReference type="EnsemblMetazoa" id="SMAR005905-RA">
    <property type="protein sequence ID" value="SMAR005905-PA"/>
    <property type="gene ID" value="SMAR005905"/>
</dbReference>
<feature type="region of interest" description="Disordered" evidence="1">
    <location>
        <begin position="300"/>
        <end position="335"/>
    </location>
</feature>
<reference evidence="3" key="2">
    <citation type="submission" date="2015-02" db="UniProtKB">
        <authorList>
            <consortium name="EnsemblMetazoa"/>
        </authorList>
    </citation>
    <scope>IDENTIFICATION</scope>
</reference>
<feature type="signal peptide" evidence="2">
    <location>
        <begin position="1"/>
        <end position="25"/>
    </location>
</feature>
<evidence type="ECO:0000256" key="1">
    <source>
        <dbReference type="SAM" id="MobiDB-lite"/>
    </source>
</evidence>
<dbReference type="Proteomes" id="UP000014500">
    <property type="component" value="Unassembled WGS sequence"/>
</dbReference>
<protein>
    <submittedName>
        <fullName evidence="3">Uncharacterized protein</fullName>
    </submittedName>
</protein>
<feature type="compositionally biased region" description="Acidic residues" evidence="1">
    <location>
        <begin position="321"/>
        <end position="335"/>
    </location>
</feature>
<evidence type="ECO:0000313" key="4">
    <source>
        <dbReference type="Proteomes" id="UP000014500"/>
    </source>
</evidence>
<proteinExistence type="predicted"/>
<name>T1IXH2_STRMM</name>
<accession>T1IXH2</accession>
<evidence type="ECO:0000313" key="3">
    <source>
        <dbReference type="EnsemblMetazoa" id="SMAR005905-PA"/>
    </source>
</evidence>
<dbReference type="HOGENOM" id="CLU_829820_0_0_1"/>
<feature type="chain" id="PRO_5004590030" evidence="2">
    <location>
        <begin position="26"/>
        <end position="335"/>
    </location>
</feature>
<sequence>MASMMSTQLLLVVLGLFIGTNIVGSEEVMTRRIEDVENVTLPIRMAVPMAGSRVSYQENIQDDEEEYQQAMRDVGLRPNYNNYQEKVPSQSYFVPNINYGPYRGDNFYPQSSIQRVIVGDKQTENINQHGLKPEMNMAPQGFPNSGTPHIDVAMTTADLASLLQNSNIALVNPNQNQNFKNGFEFQPQQKPNGNSFGNGQMMGIMNQNQGSVFVPAVAFTQPMNNMFQRPFNKQQMRPIMTNQGGNGNLMAANTLTMPMFFTPSMGMTRMNMPYPNTFNPMVYPSPMFIPNVNPYSPFFPKKYNKNKQQQKVKSENRDDRDDNEELFEDDVDEPR</sequence>
<dbReference type="EMBL" id="JH431647">
    <property type="status" value="NOT_ANNOTATED_CDS"/>
    <property type="molecule type" value="Genomic_DNA"/>
</dbReference>
<keyword evidence="2" id="KW-0732">Signal</keyword>
<dbReference type="AlphaFoldDB" id="T1IXH2"/>